<keyword evidence="3" id="KW-1185">Reference proteome</keyword>
<organism evidence="2 3">
    <name type="scientific">Trifolium medium</name>
    <dbReference type="NCBI Taxonomy" id="97028"/>
    <lineage>
        <taxon>Eukaryota</taxon>
        <taxon>Viridiplantae</taxon>
        <taxon>Streptophyta</taxon>
        <taxon>Embryophyta</taxon>
        <taxon>Tracheophyta</taxon>
        <taxon>Spermatophyta</taxon>
        <taxon>Magnoliopsida</taxon>
        <taxon>eudicotyledons</taxon>
        <taxon>Gunneridae</taxon>
        <taxon>Pentapetalae</taxon>
        <taxon>rosids</taxon>
        <taxon>fabids</taxon>
        <taxon>Fabales</taxon>
        <taxon>Fabaceae</taxon>
        <taxon>Papilionoideae</taxon>
        <taxon>50 kb inversion clade</taxon>
        <taxon>NPAAA clade</taxon>
        <taxon>Hologalegina</taxon>
        <taxon>IRL clade</taxon>
        <taxon>Trifolieae</taxon>
        <taxon>Trifolium</taxon>
    </lineage>
</organism>
<evidence type="ECO:0000313" key="2">
    <source>
        <dbReference type="EMBL" id="MCI87048.1"/>
    </source>
</evidence>
<dbReference type="Proteomes" id="UP000265520">
    <property type="component" value="Unassembled WGS sequence"/>
</dbReference>
<comment type="caution">
    <text evidence="2">The sequence shown here is derived from an EMBL/GenBank/DDBJ whole genome shotgun (WGS) entry which is preliminary data.</text>
</comment>
<evidence type="ECO:0000313" key="3">
    <source>
        <dbReference type="Proteomes" id="UP000265520"/>
    </source>
</evidence>
<dbReference type="EMBL" id="LXQA011156292">
    <property type="protein sequence ID" value="MCI87048.1"/>
    <property type="molecule type" value="Genomic_DNA"/>
</dbReference>
<protein>
    <submittedName>
        <fullName evidence="2">Uncharacterized protein</fullName>
    </submittedName>
</protein>
<proteinExistence type="predicted"/>
<dbReference type="AlphaFoldDB" id="A0A392VF72"/>
<accession>A0A392VF72</accession>
<feature type="non-terminal residue" evidence="2">
    <location>
        <position position="1"/>
    </location>
</feature>
<evidence type="ECO:0000256" key="1">
    <source>
        <dbReference type="SAM" id="MobiDB-lite"/>
    </source>
</evidence>
<reference evidence="2 3" key="1">
    <citation type="journal article" date="2018" name="Front. Plant Sci.">
        <title>Red Clover (Trifolium pratense) and Zigzag Clover (T. medium) - A Picture of Genomic Similarities and Differences.</title>
        <authorList>
            <person name="Dluhosova J."/>
            <person name="Istvanek J."/>
            <person name="Nedelnik J."/>
            <person name="Repkova J."/>
        </authorList>
    </citation>
    <scope>NUCLEOTIDE SEQUENCE [LARGE SCALE GENOMIC DNA]</scope>
    <source>
        <strain evidence="3">cv. 10/8</strain>
        <tissue evidence="2">Leaf</tissue>
    </source>
</reference>
<feature type="region of interest" description="Disordered" evidence="1">
    <location>
        <begin position="1"/>
        <end position="20"/>
    </location>
</feature>
<name>A0A392VF72_9FABA</name>
<sequence>RSVRGSRNRNTCNRNRIRNRIRNRNRNLKPWLQALSRLDISNSSVQEAPQGLDKLLNLKWLD</sequence>